<dbReference type="InterPro" id="IPR009019">
    <property type="entry name" value="KH_sf_prok-type"/>
</dbReference>
<feature type="region of interest" description="Disordered" evidence="10">
    <location>
        <begin position="216"/>
        <end position="270"/>
    </location>
</feature>
<dbReference type="SMART" id="SM00322">
    <property type="entry name" value="KH"/>
    <property type="match status" value="1"/>
</dbReference>
<accession>A0A212TC06</accession>
<dbReference type="PROSITE" id="PS00548">
    <property type="entry name" value="RIBOSOMAL_S3"/>
    <property type="match status" value="1"/>
</dbReference>
<evidence type="ECO:0000313" key="13">
    <source>
        <dbReference type="Proteomes" id="UP000197215"/>
    </source>
</evidence>
<feature type="compositionally biased region" description="Basic residues" evidence="10">
    <location>
        <begin position="228"/>
        <end position="238"/>
    </location>
</feature>
<evidence type="ECO:0000256" key="8">
    <source>
        <dbReference type="HAMAP-Rule" id="MF_01309"/>
    </source>
</evidence>
<organism evidence="12 13">
    <name type="scientific">Polynucleobacter victoriensis</name>
    <dbReference type="NCBI Taxonomy" id="2049319"/>
    <lineage>
        <taxon>Bacteria</taxon>
        <taxon>Pseudomonadati</taxon>
        <taxon>Pseudomonadota</taxon>
        <taxon>Betaproteobacteria</taxon>
        <taxon>Burkholderiales</taxon>
        <taxon>Burkholderiaceae</taxon>
        <taxon>Polynucleobacter</taxon>
    </lineage>
</organism>
<feature type="compositionally biased region" description="Basic and acidic residues" evidence="10">
    <location>
        <begin position="239"/>
        <end position="249"/>
    </location>
</feature>
<reference evidence="12 13" key="1">
    <citation type="submission" date="2017-06" db="EMBL/GenBank/DDBJ databases">
        <authorList>
            <person name="Kim H.J."/>
            <person name="Triplett B.A."/>
        </authorList>
    </citation>
    <scope>NUCLEOTIDE SEQUENCE [LARGE SCALE GENOMIC DNA]</scope>
    <source>
        <strain evidence="12 13">MWH-VicM1</strain>
    </source>
</reference>
<keyword evidence="3 8" id="KW-0694">RNA-binding</keyword>
<dbReference type="GO" id="GO:0003729">
    <property type="term" value="F:mRNA binding"/>
    <property type="evidence" value="ECO:0007669"/>
    <property type="project" value="UniProtKB-UniRule"/>
</dbReference>
<dbReference type="RefSeq" id="WP_088812728.1">
    <property type="nucleotide sequence ID" value="NZ_FYEX01000001.1"/>
</dbReference>
<evidence type="ECO:0000256" key="10">
    <source>
        <dbReference type="SAM" id="MobiDB-lite"/>
    </source>
</evidence>
<comment type="function">
    <text evidence="6 8">Binds the lower part of the 30S subunit head. Binds mRNA in the 70S ribosome, positioning it for translation.</text>
</comment>
<comment type="similarity">
    <text evidence="1 8 9">Belongs to the universal ribosomal protein uS3 family.</text>
</comment>
<dbReference type="EMBL" id="FYEX01000001">
    <property type="protein sequence ID" value="SNC63361.1"/>
    <property type="molecule type" value="Genomic_DNA"/>
</dbReference>
<dbReference type="GO" id="GO:0019843">
    <property type="term" value="F:rRNA binding"/>
    <property type="evidence" value="ECO:0007669"/>
    <property type="project" value="UniProtKB-UniRule"/>
</dbReference>
<dbReference type="FunFam" id="3.30.1140.32:FF:000006">
    <property type="entry name" value="30S ribosomal protein S3"/>
    <property type="match status" value="1"/>
</dbReference>
<dbReference type="Pfam" id="PF00189">
    <property type="entry name" value="Ribosomal_S3_C"/>
    <property type="match status" value="1"/>
</dbReference>
<evidence type="ECO:0000256" key="5">
    <source>
        <dbReference type="ARBA" id="ARBA00023274"/>
    </source>
</evidence>
<dbReference type="Gene3D" id="3.30.300.20">
    <property type="match status" value="1"/>
</dbReference>
<dbReference type="SUPFAM" id="SSF54814">
    <property type="entry name" value="Prokaryotic type KH domain (KH-domain type II)"/>
    <property type="match status" value="1"/>
</dbReference>
<dbReference type="CDD" id="cd02412">
    <property type="entry name" value="KH-II_30S_S3"/>
    <property type="match status" value="1"/>
</dbReference>
<evidence type="ECO:0000259" key="11">
    <source>
        <dbReference type="PROSITE" id="PS50823"/>
    </source>
</evidence>
<gene>
    <name evidence="8" type="primary">rpsC</name>
    <name evidence="12" type="ORF">SAMN06295916_0863</name>
</gene>
<evidence type="ECO:0000256" key="9">
    <source>
        <dbReference type="RuleBase" id="RU003624"/>
    </source>
</evidence>
<dbReference type="Proteomes" id="UP000197215">
    <property type="component" value="Unassembled WGS sequence"/>
</dbReference>
<dbReference type="PANTHER" id="PTHR11760">
    <property type="entry name" value="30S/40S RIBOSOMAL PROTEIN S3"/>
    <property type="match status" value="1"/>
</dbReference>
<dbReference type="OrthoDB" id="9806396at2"/>
<dbReference type="InterPro" id="IPR005704">
    <property type="entry name" value="Ribosomal_uS3_bac-typ"/>
</dbReference>
<evidence type="ECO:0000256" key="6">
    <source>
        <dbReference type="ARBA" id="ARBA00024998"/>
    </source>
</evidence>
<comment type="subunit">
    <text evidence="8">Part of the 30S ribosomal subunit. Forms a tight complex with proteins S10 and S14.</text>
</comment>
<dbReference type="HAMAP" id="MF_01309_B">
    <property type="entry name" value="Ribosomal_uS3_B"/>
    <property type="match status" value="1"/>
</dbReference>
<evidence type="ECO:0000313" key="12">
    <source>
        <dbReference type="EMBL" id="SNC63361.1"/>
    </source>
</evidence>
<dbReference type="InterPro" id="IPR018280">
    <property type="entry name" value="Ribosomal_uS3_CS"/>
</dbReference>
<evidence type="ECO:0000256" key="3">
    <source>
        <dbReference type="ARBA" id="ARBA00022884"/>
    </source>
</evidence>
<sequence length="270" mass="30248">MGQKIHPTGFRLSVSRNWTSRWYANSTDFAKMLQEDVEVRSYLKKKLKNASVSKVVIERPAKNAKITIYSSRPGVVIGKKGEDIEVLRKELQKRMGVPVHVNIEEIRKPEVDAQLIADSITQQLEKRIMFRRAMKRAMQSAMRLGAQGIKIMSAGRLNGAEIARTEWYREGRVPLHTLKADIEYATSEAETTYGIIGVKVWVYKGDTLGRADVNAVAPAAPEADQEKKTRRPSTRAPRKAKEDGDKPAADAKPAVKRVRKVTKPAEKAGE</sequence>
<dbReference type="SUPFAM" id="SSF54821">
    <property type="entry name" value="Ribosomal protein S3 C-terminal domain"/>
    <property type="match status" value="1"/>
</dbReference>
<evidence type="ECO:0000256" key="1">
    <source>
        <dbReference type="ARBA" id="ARBA00010761"/>
    </source>
</evidence>
<keyword evidence="4 8" id="KW-0689">Ribosomal protein</keyword>
<name>A0A212TC06_9BURK</name>
<dbReference type="FunFam" id="3.30.300.20:FF:000001">
    <property type="entry name" value="30S ribosomal protein S3"/>
    <property type="match status" value="1"/>
</dbReference>
<dbReference type="NCBIfam" id="TIGR01009">
    <property type="entry name" value="rpsC_bact"/>
    <property type="match status" value="1"/>
</dbReference>
<dbReference type="InterPro" id="IPR004044">
    <property type="entry name" value="KH_dom_type_2"/>
</dbReference>
<keyword evidence="2 8" id="KW-0699">rRNA-binding</keyword>
<dbReference type="InterPro" id="IPR057258">
    <property type="entry name" value="Ribosomal_uS3"/>
</dbReference>
<dbReference type="PROSITE" id="PS50823">
    <property type="entry name" value="KH_TYPE_2"/>
    <property type="match status" value="1"/>
</dbReference>
<protein>
    <recommendedName>
        <fullName evidence="7 8">Small ribosomal subunit protein uS3</fullName>
    </recommendedName>
</protein>
<dbReference type="Pfam" id="PF07650">
    <property type="entry name" value="KH_2"/>
    <property type="match status" value="1"/>
</dbReference>
<dbReference type="InterPro" id="IPR015946">
    <property type="entry name" value="KH_dom-like_a/b"/>
</dbReference>
<evidence type="ECO:0000256" key="7">
    <source>
        <dbReference type="ARBA" id="ARBA00035257"/>
    </source>
</evidence>
<dbReference type="GO" id="GO:0022627">
    <property type="term" value="C:cytosolic small ribosomal subunit"/>
    <property type="evidence" value="ECO:0007669"/>
    <property type="project" value="TreeGrafter"/>
</dbReference>
<dbReference type="GO" id="GO:0006412">
    <property type="term" value="P:translation"/>
    <property type="evidence" value="ECO:0007669"/>
    <property type="project" value="UniProtKB-UniRule"/>
</dbReference>
<dbReference type="InterPro" id="IPR001351">
    <property type="entry name" value="Ribosomal_uS3_C"/>
</dbReference>
<dbReference type="PANTHER" id="PTHR11760:SF19">
    <property type="entry name" value="SMALL RIBOSOMAL SUBUNIT PROTEIN US3C"/>
    <property type="match status" value="1"/>
</dbReference>
<keyword evidence="13" id="KW-1185">Reference proteome</keyword>
<dbReference type="InterPro" id="IPR036419">
    <property type="entry name" value="Ribosomal_S3_C_sf"/>
</dbReference>
<dbReference type="GO" id="GO:0003735">
    <property type="term" value="F:structural constituent of ribosome"/>
    <property type="evidence" value="ECO:0007669"/>
    <property type="project" value="InterPro"/>
</dbReference>
<evidence type="ECO:0000256" key="4">
    <source>
        <dbReference type="ARBA" id="ARBA00022980"/>
    </source>
</evidence>
<keyword evidence="5 8" id="KW-0687">Ribonucleoprotein</keyword>
<dbReference type="InterPro" id="IPR004087">
    <property type="entry name" value="KH_dom"/>
</dbReference>
<proteinExistence type="inferred from homology"/>
<evidence type="ECO:0000256" key="2">
    <source>
        <dbReference type="ARBA" id="ARBA00022730"/>
    </source>
</evidence>
<dbReference type="Gene3D" id="3.30.1140.32">
    <property type="entry name" value="Ribosomal protein S3, C-terminal domain"/>
    <property type="match status" value="1"/>
</dbReference>
<dbReference type="AlphaFoldDB" id="A0A212TC06"/>
<feature type="domain" description="KH type-2" evidence="11">
    <location>
        <begin position="39"/>
        <end position="107"/>
    </location>
</feature>